<dbReference type="OrthoDB" id="770653at2"/>
<protein>
    <submittedName>
        <fullName evidence="1">Uncharacterized protein</fullName>
    </submittedName>
</protein>
<organism evidence="1 2">
    <name type="scientific">Sphingobacterium psychroaquaticum</name>
    <dbReference type="NCBI Taxonomy" id="561061"/>
    <lineage>
        <taxon>Bacteria</taxon>
        <taxon>Pseudomonadati</taxon>
        <taxon>Bacteroidota</taxon>
        <taxon>Sphingobacteriia</taxon>
        <taxon>Sphingobacteriales</taxon>
        <taxon>Sphingobacteriaceae</taxon>
        <taxon>Sphingobacterium</taxon>
    </lineage>
</organism>
<sequence>MNIGLQITTDMNALMKEVEKEIEKETIKHLSAVLERSVELVRNKISEGGDAYQDHTGNLRSSTGFIITKDGKVVHKSFKESPVGTDKQTGLSEGLKSALSELRPSQGYAVVLVSGMEYASWVQSKGFDVLRGAYMGLDQILQQAFNEIGTIE</sequence>
<dbReference type="Proteomes" id="UP000192980">
    <property type="component" value="Unassembled WGS sequence"/>
</dbReference>
<accession>A0A1X7JV82</accession>
<keyword evidence="2" id="KW-1185">Reference proteome</keyword>
<name>A0A1X7JV82_9SPHI</name>
<reference evidence="1 2" key="1">
    <citation type="submission" date="2017-04" db="EMBL/GenBank/DDBJ databases">
        <authorList>
            <person name="Afonso C.L."/>
            <person name="Miller P.J."/>
            <person name="Scott M.A."/>
            <person name="Spackman E."/>
            <person name="Goraichik I."/>
            <person name="Dimitrov K.M."/>
            <person name="Suarez D.L."/>
            <person name="Swayne D.E."/>
        </authorList>
    </citation>
    <scope>NUCLEOTIDE SEQUENCE [LARGE SCALE GENOMIC DNA]</scope>
    <source>
        <strain evidence="1 2">DSM 22418</strain>
    </source>
</reference>
<evidence type="ECO:0000313" key="2">
    <source>
        <dbReference type="Proteomes" id="UP000192980"/>
    </source>
</evidence>
<proteinExistence type="predicted"/>
<dbReference type="RefSeq" id="WP_085472960.1">
    <property type="nucleotide sequence ID" value="NZ_FXAU01000003.1"/>
</dbReference>
<dbReference type="STRING" id="561061.SAMN05660862_2240"/>
<dbReference type="EMBL" id="FXAU01000003">
    <property type="protein sequence ID" value="SMG32249.1"/>
    <property type="molecule type" value="Genomic_DNA"/>
</dbReference>
<gene>
    <name evidence="1" type="ORF">SAMN05660862_2240</name>
</gene>
<evidence type="ECO:0000313" key="1">
    <source>
        <dbReference type="EMBL" id="SMG32249.1"/>
    </source>
</evidence>
<dbReference type="AlphaFoldDB" id="A0A1X7JV82"/>